<evidence type="ECO:0000313" key="3">
    <source>
        <dbReference type="Proteomes" id="UP000824048"/>
    </source>
</evidence>
<keyword evidence="1" id="KW-1133">Transmembrane helix</keyword>
<feature type="transmembrane region" description="Helical" evidence="1">
    <location>
        <begin position="237"/>
        <end position="261"/>
    </location>
</feature>
<feature type="transmembrane region" description="Helical" evidence="1">
    <location>
        <begin position="20"/>
        <end position="38"/>
    </location>
</feature>
<dbReference type="Proteomes" id="UP000824048">
    <property type="component" value="Unassembled WGS sequence"/>
</dbReference>
<name>A0A9D2ESB5_9FIRM</name>
<protein>
    <submittedName>
        <fullName evidence="2">Uncharacterized protein</fullName>
    </submittedName>
</protein>
<proteinExistence type="predicted"/>
<feature type="transmembrane region" description="Helical" evidence="1">
    <location>
        <begin position="324"/>
        <end position="346"/>
    </location>
</feature>
<evidence type="ECO:0000256" key="1">
    <source>
        <dbReference type="SAM" id="Phobius"/>
    </source>
</evidence>
<comment type="caution">
    <text evidence="2">The sequence shown here is derived from an EMBL/GenBank/DDBJ whole genome shotgun (WGS) entry which is preliminary data.</text>
</comment>
<sequence length="406" mass="44392">MSLYRWELQKIWKRRSARVALALMLVWTMAGILVNTFYNNSHKEDGVTPCVPGPQEIANQLAWAEPWRGELTGAQLAAAQTTVYDLYRDPANRGPDGEVTNEAWNAVVRPMGSMTNTLMNIAAGVYGLPYAAWEELEPDRLLTYYEDRADAVDRWLQSQFADPADRAVFEAQETKVQTPFVYDWYSGQVTILQTIQDTMLGICLLLGIVLAPLFCGEVQSGVLAVSHCTRQGRGRLAAAKVGAALTVAVGAWAVVSVLLVVSQLVFFGTRGLDCPIQLLKPLATAPLTFGDCEVYALVFGLACCLGTVGITAGLSGVASASFPVMAGVFGLLVLLPMFGGMLPWAVQQAVALLPSAGDYYDLFRQNLYHIGPLRVWSPVMQLAVQPLYLAVLAPLAWRVYVRREVR</sequence>
<organism evidence="2 3">
    <name type="scientific">Candidatus Gemmiger excrementigallinarum</name>
    <dbReference type="NCBI Taxonomy" id="2838609"/>
    <lineage>
        <taxon>Bacteria</taxon>
        <taxon>Bacillati</taxon>
        <taxon>Bacillota</taxon>
        <taxon>Clostridia</taxon>
        <taxon>Eubacteriales</taxon>
        <taxon>Gemmiger</taxon>
    </lineage>
</organism>
<gene>
    <name evidence="2" type="ORF">H9811_08420</name>
</gene>
<reference evidence="2" key="1">
    <citation type="journal article" date="2021" name="PeerJ">
        <title>Extensive microbial diversity within the chicken gut microbiome revealed by metagenomics and culture.</title>
        <authorList>
            <person name="Gilroy R."/>
            <person name="Ravi A."/>
            <person name="Getino M."/>
            <person name="Pursley I."/>
            <person name="Horton D.L."/>
            <person name="Alikhan N.F."/>
            <person name="Baker D."/>
            <person name="Gharbi K."/>
            <person name="Hall N."/>
            <person name="Watson M."/>
            <person name="Adriaenssens E.M."/>
            <person name="Foster-Nyarko E."/>
            <person name="Jarju S."/>
            <person name="Secka A."/>
            <person name="Antonio M."/>
            <person name="Oren A."/>
            <person name="Chaudhuri R.R."/>
            <person name="La Ragione R."/>
            <person name="Hildebrand F."/>
            <person name="Pallen M.J."/>
        </authorList>
    </citation>
    <scope>NUCLEOTIDE SEQUENCE</scope>
    <source>
        <strain evidence="2">ChiSxjej1B13-11774</strain>
    </source>
</reference>
<feature type="transmembrane region" description="Helical" evidence="1">
    <location>
        <begin position="294"/>
        <end position="317"/>
    </location>
</feature>
<accession>A0A9D2ESB5</accession>
<dbReference type="AlphaFoldDB" id="A0A9D2ESB5"/>
<reference evidence="2" key="2">
    <citation type="submission" date="2021-04" db="EMBL/GenBank/DDBJ databases">
        <authorList>
            <person name="Gilroy R."/>
        </authorList>
    </citation>
    <scope>NUCLEOTIDE SEQUENCE</scope>
    <source>
        <strain evidence="2">ChiSxjej1B13-11774</strain>
    </source>
</reference>
<keyword evidence="1" id="KW-0472">Membrane</keyword>
<feature type="transmembrane region" description="Helical" evidence="1">
    <location>
        <begin position="382"/>
        <end position="401"/>
    </location>
</feature>
<feature type="transmembrane region" description="Helical" evidence="1">
    <location>
        <begin position="199"/>
        <end position="225"/>
    </location>
</feature>
<keyword evidence="1" id="KW-0812">Transmembrane</keyword>
<evidence type="ECO:0000313" key="2">
    <source>
        <dbReference type="EMBL" id="HIZ42571.1"/>
    </source>
</evidence>
<dbReference type="EMBL" id="DXBP01000051">
    <property type="protein sequence ID" value="HIZ42571.1"/>
    <property type="molecule type" value="Genomic_DNA"/>
</dbReference>